<dbReference type="CDD" id="cd04084">
    <property type="entry name" value="CBM6_xylanase-like"/>
    <property type="match status" value="1"/>
</dbReference>
<dbReference type="PANTHER" id="PTHR42812">
    <property type="entry name" value="BETA-XYLOSIDASE"/>
    <property type="match status" value="1"/>
</dbReference>
<dbReference type="Gene3D" id="2.115.10.20">
    <property type="entry name" value="Glycosyl hydrolase domain, family 43"/>
    <property type="match status" value="2"/>
</dbReference>
<dbReference type="InterPro" id="IPR032675">
    <property type="entry name" value="LRR_dom_sf"/>
</dbReference>
<dbReference type="InterPro" id="IPR023296">
    <property type="entry name" value="Glyco_hydro_beta-prop_sf"/>
</dbReference>
<dbReference type="GO" id="GO:0030246">
    <property type="term" value="F:carbohydrate binding"/>
    <property type="evidence" value="ECO:0007669"/>
    <property type="project" value="InterPro"/>
</dbReference>
<keyword evidence="3" id="KW-0378">Hydrolase</keyword>
<dbReference type="Pfam" id="PF13306">
    <property type="entry name" value="LRR_5"/>
    <property type="match status" value="1"/>
</dbReference>
<dbReference type="InterPro" id="IPR026906">
    <property type="entry name" value="LRR_5"/>
</dbReference>
<evidence type="ECO:0000256" key="1">
    <source>
        <dbReference type="ARBA" id="ARBA00009865"/>
    </source>
</evidence>
<evidence type="ECO:0000256" key="5">
    <source>
        <dbReference type="SAM" id="MobiDB-lite"/>
    </source>
</evidence>
<reference evidence="8" key="1">
    <citation type="submission" date="2020-08" db="EMBL/GenBank/DDBJ databases">
        <title>Genome public.</title>
        <authorList>
            <person name="Liu C."/>
            <person name="Sun Q."/>
        </authorList>
    </citation>
    <scope>NUCLEOTIDE SEQUENCE</scope>
    <source>
        <strain evidence="8">BX1005</strain>
    </source>
</reference>
<protein>
    <submittedName>
        <fullName evidence="8">Family 43 glycosylhydrolase</fullName>
    </submittedName>
</protein>
<dbReference type="InterPro" id="IPR051795">
    <property type="entry name" value="Glycosyl_Hydrlase_43"/>
</dbReference>
<evidence type="ECO:0000256" key="4">
    <source>
        <dbReference type="ARBA" id="ARBA00023295"/>
    </source>
</evidence>
<dbReference type="InterPro" id="IPR008979">
    <property type="entry name" value="Galactose-bd-like_sf"/>
</dbReference>
<accession>A0A923RVL4</accession>
<dbReference type="Pfam" id="PF03422">
    <property type="entry name" value="CBM_6"/>
    <property type="match status" value="1"/>
</dbReference>
<evidence type="ECO:0000259" key="7">
    <source>
        <dbReference type="PROSITE" id="PS51175"/>
    </source>
</evidence>
<dbReference type="Pfam" id="PF02018">
    <property type="entry name" value="CBM_4_9"/>
    <property type="match status" value="3"/>
</dbReference>
<feature type="region of interest" description="Disordered" evidence="5">
    <location>
        <begin position="1817"/>
        <end position="1853"/>
    </location>
</feature>
<feature type="signal peptide" evidence="6">
    <location>
        <begin position="1"/>
        <end position="32"/>
    </location>
</feature>
<keyword evidence="4" id="KW-0326">Glycosidase</keyword>
<evidence type="ECO:0000256" key="3">
    <source>
        <dbReference type="ARBA" id="ARBA00022801"/>
    </source>
</evidence>
<dbReference type="Gene3D" id="1.20.1270.90">
    <property type="entry name" value="AF1782-like"/>
    <property type="match status" value="1"/>
</dbReference>
<proteinExistence type="inferred from homology"/>
<feature type="domain" description="CBM6" evidence="7">
    <location>
        <begin position="1617"/>
        <end position="1747"/>
    </location>
</feature>
<dbReference type="InterPro" id="IPR013320">
    <property type="entry name" value="ConA-like_dom_sf"/>
</dbReference>
<dbReference type="SUPFAM" id="SSF49785">
    <property type="entry name" value="Galactose-binding domain-like"/>
    <property type="match status" value="4"/>
</dbReference>
<dbReference type="Gene3D" id="2.60.120.200">
    <property type="match status" value="1"/>
</dbReference>
<evidence type="ECO:0000313" key="8">
    <source>
        <dbReference type="EMBL" id="MBC5714369.1"/>
    </source>
</evidence>
<dbReference type="Gene3D" id="3.80.10.10">
    <property type="entry name" value="Ribonuclease Inhibitor"/>
    <property type="match status" value="1"/>
</dbReference>
<dbReference type="GO" id="GO:0005975">
    <property type="term" value="P:carbohydrate metabolic process"/>
    <property type="evidence" value="ECO:0007669"/>
    <property type="project" value="InterPro"/>
</dbReference>
<dbReference type="RefSeq" id="WP_186867073.1">
    <property type="nucleotide sequence ID" value="NZ_JACOPH010000006.1"/>
</dbReference>
<organism evidence="8 9">
    <name type="scientific">Roseburia zhanii</name>
    <dbReference type="NCBI Taxonomy" id="2763064"/>
    <lineage>
        <taxon>Bacteria</taxon>
        <taxon>Bacillati</taxon>
        <taxon>Bacillota</taxon>
        <taxon>Clostridia</taxon>
        <taxon>Lachnospirales</taxon>
        <taxon>Lachnospiraceae</taxon>
        <taxon>Roseburia</taxon>
    </lineage>
</organism>
<dbReference type="Gene3D" id="2.60.120.260">
    <property type="entry name" value="Galactose-binding domain-like"/>
    <property type="match status" value="4"/>
</dbReference>
<feature type="compositionally biased region" description="Polar residues" evidence="5">
    <location>
        <begin position="1832"/>
        <end position="1853"/>
    </location>
</feature>
<name>A0A923RVL4_9FIRM</name>
<keyword evidence="2 6" id="KW-0732">Signal</keyword>
<dbReference type="CDD" id="cd09001">
    <property type="entry name" value="GH43_FsAxh1-like"/>
    <property type="match status" value="1"/>
</dbReference>
<comment type="similarity">
    <text evidence="1">Belongs to the glycosyl hydrolase 43 family.</text>
</comment>
<dbReference type="CDD" id="cd09003">
    <property type="entry name" value="GH43_XynD-like"/>
    <property type="match status" value="1"/>
</dbReference>
<feature type="chain" id="PRO_5037092037" evidence="6">
    <location>
        <begin position="33"/>
        <end position="1997"/>
    </location>
</feature>
<dbReference type="Proteomes" id="UP000606720">
    <property type="component" value="Unassembled WGS sequence"/>
</dbReference>
<dbReference type="InterPro" id="IPR005084">
    <property type="entry name" value="CBM6"/>
</dbReference>
<dbReference type="InterPro" id="IPR003305">
    <property type="entry name" value="CenC_carb-bd"/>
</dbReference>
<dbReference type="SUPFAM" id="SSF49899">
    <property type="entry name" value="Concanavalin A-like lectins/glucanases"/>
    <property type="match status" value="1"/>
</dbReference>
<evidence type="ECO:0000256" key="6">
    <source>
        <dbReference type="SAM" id="SignalP"/>
    </source>
</evidence>
<dbReference type="PANTHER" id="PTHR42812:SF15">
    <property type="entry name" value="HYDROLASE, PUTATIVE (AFU_ORTHOLOGUE AFUA_2G00930)-RELATED"/>
    <property type="match status" value="1"/>
</dbReference>
<dbReference type="SUPFAM" id="SSF75005">
    <property type="entry name" value="Arabinanase/levansucrase/invertase"/>
    <property type="match status" value="2"/>
</dbReference>
<gene>
    <name evidence="8" type="ORF">H8S17_09115</name>
</gene>
<dbReference type="InterPro" id="IPR006584">
    <property type="entry name" value="Cellulose-bd_IV"/>
</dbReference>
<dbReference type="InterPro" id="IPR041542">
    <property type="entry name" value="GH43_C2"/>
</dbReference>
<dbReference type="SMART" id="SM00606">
    <property type="entry name" value="CBD_IV"/>
    <property type="match status" value="1"/>
</dbReference>
<dbReference type="InterPro" id="IPR006710">
    <property type="entry name" value="Glyco_hydro_43"/>
</dbReference>
<evidence type="ECO:0000313" key="9">
    <source>
        <dbReference type="Proteomes" id="UP000606720"/>
    </source>
</evidence>
<sequence>MKRNKNLGWKKVCAAMMAAAMTVTMLPVSSMAQTSATAVESGKFSNPVIYADVPDIDIIRVNDTYYMVSTTMHLSPGCPIMKSKDLVNWEIVNYVYDILGDTDAMNLRNGESMYSNGQWAASLQYHNNKYYVAFNSNTTGHAYIYTTDDIENGSWTKTELAKGYHDMALFFDDATPYIVYGSGEIKYVELSEDLSGEKEGGKRGTLFSAHSGADAGKFDGGLSFEGTHVMKKDGYYYVFNICWPAGKPRIEVCHRSKSFIDGTWETKEILNANFSNNGTNAGVAQGGVIDTADGRWYGFMFQDHGAIGRTPVLTDCTWIDGWPMLGKDGDGKTVEAEMELPVEGSESRSLVKSDEFYNDAEHRVFDAAKEGAESDTAMMSADIDATGADDAQTDPAETPEDQIVELVANGSFDDGTKGWRAFEGGTISAETDESGNNYGKITDRTGTGSGLAYDLTGKIVEGVKYHIKAKIKYDNENGPATRKFNITFQNGTAWNYRQVAGGVDVVKGEWTEIECDYVPGESTEHNPFSSVENTMFFETGWVPSATADNDLMDFYVDDVSVTYNKSDLPDEEENDNLIELITNGDVEIGDTTGWISTPQEPDAKDEKSATLTAVSEEGASGNYCLSVADRLTTGMGACQDISGKLEFGKTYTISGKLKYTTGPDNKKFYVTIQNGDNYNWRENLVTINATKGEWATFKGTYTVHDKSESFPFDPTQNFIFIETPWTGNPIAENDWMGYYLDDFSMTTEDDNIVKNGSFEKGSTNWTGFEGGTIEIVDDKDNAQDGSKYIATTNRTACAQGPSQDVSNKLSAGSTYVVSAWVKYDAEDAVDSKSFNMTIQNGPDYRYRKVIKSATAKKGEWTQITGEYKMPDDAITNQNYIFFETGWVPSPDKTKDLMDFYVDNVTVKEKVVDKESAESGEHDYNGSNLDLVWQWNHNPNNNNWSLTDRAGWLRLTTGSRATSILNARNTLTQRTFGPTCSGKIKMDISGMKNGDYAGLAAFSYNYGYIAVTKEGTAAKLVMVDAHNNQAEKADKPTVAASVDCTSDIVYLKEDFNFAGGDKVTFYYSFDGSTWTQLGAPMQLSYELTHFMGSKFAIFNYATKSTGGYADFDYFRVTDKLTGIDAPEATDHAASLSGTEEISGVINSEATVKVTMDALTGEGHTDLKASLSIPSGMDVKDVTFNSDAITGETSWNFKNGHLVLQAAGKDLTFEAADKLFATVTLKMTGYADKDTTVNVSADYITADKGTVEYDVTACSLDIKEKYLNTKALAKKLGYSNPLVTTDFGADPYAIVYDGRVYVYMTSDDYEYDANGNVLNNSFGYIKTLRIISSDDMVNWTDHGEIKVAGEDGAAKWASHSWAPAIAYKQIDGKDKFFLYFANDASGIGVLEADTPLGPWKDPIGKALLTGKTPGCEGVVWCFDPAVLVDDDGSAYIYFGGGVPNGQQNNPKTARVAKLGEDMISIDGEAKEIDAPCMFEDSGIFKYGDKYYYSYCSNFISPHKDGYPGYGTICYMVSDDPMGPFEYAGEVFENPQIWFGVGGNNHHATFVYEGKSYFIYHAQTLSKAQEEAQGLKSGTLTKGYRSTHIDPIELNSDGTIRPIAGTYEGISQLKTINPYERIDAETVAWNAGIKIADCAEEGKLFKDFNRQITDLQDGDWTSVAQAAFGDRGAAEFTVKAASKSGGQIEIRMDSPEGALVGTVNVEATGSEDTFKEFSCKLDRITDTHNVFLVFKGDAENLMNVDYYRFSEYQVNTEALSSKIAEAEKLLSSLTGSAKTDLEKAIAEAKALLEKANADQSEIDSVFDSLSKAYNTAKATISDGGKKDDTKKPDGNTQTPANGGTADNTQTPSKDSMQSYVGKTFTIGKKLTYKVTACSKKVKTVTVIGSKKQLKSITIPATVTYQKMKFKVTEISKNAFKKQKKLTKVTIGKNVTKIGANAFYGDKKLSKVTIKGKNLKKIGKNAFKKIKKSATFKVPKGKAKAYKNMLKKAKTSSYKVK</sequence>
<dbReference type="PROSITE" id="PS51175">
    <property type="entry name" value="CBM6"/>
    <property type="match status" value="1"/>
</dbReference>
<dbReference type="Pfam" id="PF04616">
    <property type="entry name" value="Glyco_hydro_43"/>
    <property type="match status" value="2"/>
</dbReference>
<feature type="compositionally biased region" description="Basic and acidic residues" evidence="5">
    <location>
        <begin position="1820"/>
        <end position="1830"/>
    </location>
</feature>
<evidence type="ECO:0000256" key="2">
    <source>
        <dbReference type="ARBA" id="ARBA00022729"/>
    </source>
</evidence>
<dbReference type="Pfam" id="PF17851">
    <property type="entry name" value="GH43_C2"/>
    <property type="match status" value="1"/>
</dbReference>
<dbReference type="EMBL" id="JACOPH010000006">
    <property type="protein sequence ID" value="MBC5714369.1"/>
    <property type="molecule type" value="Genomic_DNA"/>
</dbReference>
<comment type="caution">
    <text evidence="8">The sequence shown here is derived from an EMBL/GenBank/DDBJ whole genome shotgun (WGS) entry which is preliminary data.</text>
</comment>
<dbReference type="GO" id="GO:0004553">
    <property type="term" value="F:hydrolase activity, hydrolyzing O-glycosyl compounds"/>
    <property type="evidence" value="ECO:0007669"/>
    <property type="project" value="InterPro"/>
</dbReference>
<keyword evidence="9" id="KW-1185">Reference proteome</keyword>